<name>A0A915IR05_ROMCU</name>
<accession>A0A915IR05</accession>
<dbReference type="WBParaSite" id="nRc.2.0.1.t16246-RA">
    <property type="protein sequence ID" value="nRc.2.0.1.t16246-RA"/>
    <property type="gene ID" value="nRc.2.0.1.g16246"/>
</dbReference>
<proteinExistence type="predicted"/>
<protein>
    <submittedName>
        <fullName evidence="2">Uncharacterized protein</fullName>
    </submittedName>
</protein>
<dbReference type="AlphaFoldDB" id="A0A915IR05"/>
<keyword evidence="1" id="KW-1185">Reference proteome</keyword>
<evidence type="ECO:0000313" key="2">
    <source>
        <dbReference type="WBParaSite" id="nRc.2.0.1.t16246-RA"/>
    </source>
</evidence>
<organism evidence="1 2">
    <name type="scientific">Romanomermis culicivorax</name>
    <name type="common">Nematode worm</name>
    <dbReference type="NCBI Taxonomy" id="13658"/>
    <lineage>
        <taxon>Eukaryota</taxon>
        <taxon>Metazoa</taxon>
        <taxon>Ecdysozoa</taxon>
        <taxon>Nematoda</taxon>
        <taxon>Enoplea</taxon>
        <taxon>Dorylaimia</taxon>
        <taxon>Mermithida</taxon>
        <taxon>Mermithoidea</taxon>
        <taxon>Mermithidae</taxon>
        <taxon>Romanomermis</taxon>
    </lineage>
</organism>
<reference evidence="2" key="1">
    <citation type="submission" date="2022-11" db="UniProtKB">
        <authorList>
            <consortium name="WormBaseParasite"/>
        </authorList>
    </citation>
    <scope>IDENTIFICATION</scope>
</reference>
<sequence>MLDVAGIELYPYPQVTKSGLVEIGLRISFDNFFIKIFHVQITKIFQPAELFFYNIQFLEVELYAWSINEECFYARLFPKKPFSDNKQRYASKA</sequence>
<dbReference type="Proteomes" id="UP000887565">
    <property type="component" value="Unplaced"/>
</dbReference>
<evidence type="ECO:0000313" key="1">
    <source>
        <dbReference type="Proteomes" id="UP000887565"/>
    </source>
</evidence>